<keyword evidence="4 7" id="KW-0436">Ligase</keyword>
<dbReference type="OrthoDB" id="9809796at2"/>
<dbReference type="Gene3D" id="3.40.1190.10">
    <property type="entry name" value="Mur-like, catalytic domain"/>
    <property type="match status" value="1"/>
</dbReference>
<dbReference type="SUPFAM" id="SSF53623">
    <property type="entry name" value="MurD-like peptide ligases, catalytic domain"/>
    <property type="match status" value="1"/>
</dbReference>
<evidence type="ECO:0000256" key="8">
    <source>
        <dbReference type="RuleBase" id="RU003664"/>
    </source>
</evidence>
<evidence type="ECO:0000259" key="10">
    <source>
        <dbReference type="Pfam" id="PF08245"/>
    </source>
</evidence>
<dbReference type="SUPFAM" id="SSF53244">
    <property type="entry name" value="MurD-like peptide ligases, peptide-binding domain"/>
    <property type="match status" value="1"/>
</dbReference>
<feature type="binding site" evidence="7">
    <location>
        <begin position="112"/>
        <end position="118"/>
    </location>
    <ligand>
        <name>ATP</name>
        <dbReference type="ChEBI" id="CHEBI:30616"/>
    </ligand>
</feature>
<dbReference type="GO" id="GO:0005524">
    <property type="term" value="F:ATP binding"/>
    <property type="evidence" value="ECO:0007669"/>
    <property type="project" value="UniProtKB-UniRule"/>
</dbReference>
<comment type="catalytic activity">
    <reaction evidence="7 8">
        <text>UDP-N-acetyl-alpha-D-muramoyl-L-alanine + D-glutamate + ATP = UDP-N-acetyl-alpha-D-muramoyl-L-alanyl-D-glutamate + ADP + phosphate + H(+)</text>
        <dbReference type="Rhea" id="RHEA:16429"/>
        <dbReference type="ChEBI" id="CHEBI:15378"/>
        <dbReference type="ChEBI" id="CHEBI:29986"/>
        <dbReference type="ChEBI" id="CHEBI:30616"/>
        <dbReference type="ChEBI" id="CHEBI:43474"/>
        <dbReference type="ChEBI" id="CHEBI:83898"/>
        <dbReference type="ChEBI" id="CHEBI:83900"/>
        <dbReference type="ChEBI" id="CHEBI:456216"/>
        <dbReference type="EC" id="6.3.2.9"/>
    </reaction>
</comment>
<sequence length="448" mass="48451">MLIQRGGLKVVAGLGISGVAAVNFLHDKGYRVAVTDSRENPPGHDKIPSEVQQSFGKLDEELLLQAEEIIISPGLDPKLPEIQAAIKKGIPVVSEIQILRRATDKPIVAITGSNAKSTVTTLMGLMAKDAGVHAAVGGNLGRPALDLTKDDPEVYILELSSFQLETTSNLNAEVAVVLNMSEDHLDRHGDMLGYHTAKHRIFQGVKKVVYNRDDSLTRPLVPDTTPMQSFGLNAPDMNQYGILKDTDGTIWLARGRERLLKSSDMYIQGTHNVANALACLALGEAMGLALEKMLETLKTFKGLEHRCEFVREFNQVRYYNDSKGTNIGATLAAIDGLGAAIEAKGGKVAIILGGQGKGQDFTALRDSLAKYAKVAVLIGEDRSIIETAIQGTTELLHVETLKEAVELCQKHTQADDVVLLSPACASFDMFSGYVQRGHQFVAIVNELN</sequence>
<dbReference type="Gene3D" id="3.90.190.20">
    <property type="entry name" value="Mur ligase, C-terminal domain"/>
    <property type="match status" value="1"/>
</dbReference>
<dbReference type="GO" id="GO:0005737">
    <property type="term" value="C:cytoplasm"/>
    <property type="evidence" value="ECO:0007669"/>
    <property type="project" value="UniProtKB-SubCell"/>
</dbReference>
<evidence type="ECO:0000256" key="6">
    <source>
        <dbReference type="ARBA" id="ARBA00022840"/>
    </source>
</evidence>
<dbReference type="PANTHER" id="PTHR43692:SF1">
    <property type="entry name" value="UDP-N-ACETYLMURAMOYLALANINE--D-GLUTAMATE LIGASE"/>
    <property type="match status" value="1"/>
</dbReference>
<keyword evidence="7 8" id="KW-0961">Cell wall biogenesis/degradation</keyword>
<dbReference type="UniPathway" id="UPA00219"/>
<dbReference type="Pfam" id="PF02875">
    <property type="entry name" value="Mur_ligase_C"/>
    <property type="match status" value="1"/>
</dbReference>
<dbReference type="GO" id="GO:0051301">
    <property type="term" value="P:cell division"/>
    <property type="evidence" value="ECO:0007669"/>
    <property type="project" value="UniProtKB-KW"/>
</dbReference>
<comment type="subcellular location">
    <subcellularLocation>
        <location evidence="1 7 8">Cytoplasm</location>
    </subcellularLocation>
</comment>
<dbReference type="InterPro" id="IPR013221">
    <property type="entry name" value="Mur_ligase_cen"/>
</dbReference>
<dbReference type="InterPro" id="IPR004101">
    <property type="entry name" value="Mur_ligase_C"/>
</dbReference>
<keyword evidence="5 7" id="KW-0547">Nucleotide-binding</keyword>
<dbReference type="AlphaFoldDB" id="A0A0N9V5R8"/>
<keyword evidence="7 8" id="KW-0131">Cell cycle</keyword>
<dbReference type="GO" id="GO:0071555">
    <property type="term" value="P:cell wall organization"/>
    <property type="evidence" value="ECO:0007669"/>
    <property type="project" value="UniProtKB-KW"/>
</dbReference>
<comment type="pathway">
    <text evidence="2 7 8">Cell wall biogenesis; peptidoglycan biosynthesis.</text>
</comment>
<keyword evidence="12" id="KW-1185">Reference proteome</keyword>
<dbReference type="SUPFAM" id="SSF51984">
    <property type="entry name" value="MurCD N-terminal domain"/>
    <property type="match status" value="1"/>
</dbReference>
<evidence type="ECO:0000256" key="3">
    <source>
        <dbReference type="ARBA" id="ARBA00022490"/>
    </source>
</evidence>
<keyword evidence="7 8" id="KW-0133">Cell shape</keyword>
<dbReference type="PANTHER" id="PTHR43692">
    <property type="entry name" value="UDP-N-ACETYLMURAMOYLALANINE--D-GLUTAMATE LIGASE"/>
    <property type="match status" value="1"/>
</dbReference>
<evidence type="ECO:0000256" key="7">
    <source>
        <dbReference type="HAMAP-Rule" id="MF_00639"/>
    </source>
</evidence>
<dbReference type="Pfam" id="PF21799">
    <property type="entry name" value="MurD-like_N"/>
    <property type="match status" value="1"/>
</dbReference>
<evidence type="ECO:0000259" key="9">
    <source>
        <dbReference type="Pfam" id="PF02875"/>
    </source>
</evidence>
<dbReference type="STRING" id="1324350.AOY20_02945"/>
<keyword evidence="7 8" id="KW-0573">Peptidoglycan synthesis</keyword>
<dbReference type="KEGG" id="aei:AOY20_02945"/>
<keyword evidence="6 7" id="KW-0067">ATP-binding</keyword>
<dbReference type="RefSeq" id="WP_054580479.1">
    <property type="nucleotide sequence ID" value="NZ_CP012808.1"/>
</dbReference>
<dbReference type="Pfam" id="PF08245">
    <property type="entry name" value="Mur_ligase_M"/>
    <property type="match status" value="1"/>
</dbReference>
<reference evidence="11 12" key="1">
    <citation type="journal article" date="2015" name="Int. J. Syst. Evol. Microbiol.">
        <title>Acinetobacter equi sp. nov. isolated from horse faeces.</title>
        <authorList>
            <person name="Poppel M.T."/>
            <person name="Skiebe E."/>
            <person name="Laue M."/>
            <person name="Bergmann H."/>
            <person name="Ebersberger I."/>
            <person name="Garn T."/>
            <person name="Fruth A."/>
            <person name="Baumgardt S."/>
            <person name="Busse H.J."/>
            <person name="Wilharm G."/>
        </authorList>
    </citation>
    <scope>NUCLEOTIDE SEQUENCE [LARGE SCALE GENOMIC DNA]</scope>
    <source>
        <strain evidence="11 12">114</strain>
    </source>
</reference>
<evidence type="ECO:0000313" key="12">
    <source>
        <dbReference type="Proteomes" id="UP000064939"/>
    </source>
</evidence>
<organism evidence="11 12">
    <name type="scientific">Acinetobacter equi</name>
    <dbReference type="NCBI Taxonomy" id="1324350"/>
    <lineage>
        <taxon>Bacteria</taxon>
        <taxon>Pseudomonadati</taxon>
        <taxon>Pseudomonadota</taxon>
        <taxon>Gammaproteobacteria</taxon>
        <taxon>Moraxellales</taxon>
        <taxon>Moraxellaceae</taxon>
        <taxon>Acinetobacter</taxon>
    </lineage>
</organism>
<dbReference type="GO" id="GO:0009252">
    <property type="term" value="P:peptidoglycan biosynthetic process"/>
    <property type="evidence" value="ECO:0007669"/>
    <property type="project" value="UniProtKB-UniRule"/>
</dbReference>
<evidence type="ECO:0000256" key="2">
    <source>
        <dbReference type="ARBA" id="ARBA00004752"/>
    </source>
</evidence>
<accession>A0A0N9V5R8</accession>
<dbReference type="EMBL" id="CP012808">
    <property type="protein sequence ID" value="ALH94576.1"/>
    <property type="molecule type" value="Genomic_DNA"/>
</dbReference>
<dbReference type="InterPro" id="IPR005762">
    <property type="entry name" value="MurD"/>
</dbReference>
<dbReference type="HAMAP" id="MF_00639">
    <property type="entry name" value="MurD"/>
    <property type="match status" value="1"/>
</dbReference>
<feature type="domain" description="Mur ligase central" evidence="10">
    <location>
        <begin position="110"/>
        <end position="282"/>
    </location>
</feature>
<name>A0A0N9V5R8_9GAMM</name>
<dbReference type="InterPro" id="IPR036615">
    <property type="entry name" value="Mur_ligase_C_dom_sf"/>
</dbReference>
<proteinExistence type="inferred from homology"/>
<dbReference type="NCBIfam" id="TIGR01087">
    <property type="entry name" value="murD"/>
    <property type="match status" value="1"/>
</dbReference>
<dbReference type="Gene3D" id="3.40.50.720">
    <property type="entry name" value="NAD(P)-binding Rossmann-like Domain"/>
    <property type="match status" value="1"/>
</dbReference>
<protein>
    <recommendedName>
        <fullName evidence="7 8">UDP-N-acetylmuramoylalanine--D-glutamate ligase</fullName>
        <ecNumber evidence="7 8">6.3.2.9</ecNumber>
    </recommendedName>
    <alternativeName>
        <fullName evidence="7">D-glutamic acid-adding enzyme</fullName>
    </alternativeName>
    <alternativeName>
        <fullName evidence="7">UDP-N-acetylmuramoyl-L-alanyl-D-glutamate synthetase</fullName>
    </alternativeName>
</protein>
<feature type="domain" description="Mur ligase C-terminal" evidence="9">
    <location>
        <begin position="305"/>
        <end position="424"/>
    </location>
</feature>
<keyword evidence="7 8" id="KW-0132">Cell division</keyword>
<dbReference type="InterPro" id="IPR036565">
    <property type="entry name" value="Mur-like_cat_sf"/>
</dbReference>
<comment type="function">
    <text evidence="7 8">Cell wall formation. Catalyzes the addition of glutamate to the nucleotide precursor UDP-N-acetylmuramoyl-L-alanine (UMA).</text>
</comment>
<dbReference type="GO" id="GO:0008764">
    <property type="term" value="F:UDP-N-acetylmuramoylalanine-D-glutamate ligase activity"/>
    <property type="evidence" value="ECO:0007669"/>
    <property type="project" value="UniProtKB-UniRule"/>
</dbReference>
<gene>
    <name evidence="7 11" type="primary">murD</name>
    <name evidence="11" type="ORF">AOY20_02945</name>
</gene>
<keyword evidence="3 7" id="KW-0963">Cytoplasm</keyword>
<evidence type="ECO:0000256" key="4">
    <source>
        <dbReference type="ARBA" id="ARBA00022598"/>
    </source>
</evidence>
<evidence type="ECO:0000313" key="11">
    <source>
        <dbReference type="EMBL" id="ALH94576.1"/>
    </source>
</evidence>
<dbReference type="GO" id="GO:0008360">
    <property type="term" value="P:regulation of cell shape"/>
    <property type="evidence" value="ECO:0007669"/>
    <property type="project" value="UniProtKB-KW"/>
</dbReference>
<evidence type="ECO:0000256" key="5">
    <source>
        <dbReference type="ARBA" id="ARBA00022741"/>
    </source>
</evidence>
<comment type="similarity">
    <text evidence="7">Belongs to the MurCDEF family.</text>
</comment>
<dbReference type="EC" id="6.3.2.9" evidence="7 8"/>
<dbReference type="Proteomes" id="UP000064939">
    <property type="component" value="Chromosome"/>
</dbReference>
<evidence type="ECO:0000256" key="1">
    <source>
        <dbReference type="ARBA" id="ARBA00004496"/>
    </source>
</evidence>